<evidence type="ECO:0000313" key="1">
    <source>
        <dbReference type="EMBL" id="WEX85264.1"/>
    </source>
</evidence>
<organism evidence="1 2">
    <name type="scientific">Sinorhizobium numidicum</name>
    <dbReference type="NCBI Taxonomy" id="680248"/>
    <lineage>
        <taxon>Bacteria</taxon>
        <taxon>Pseudomonadati</taxon>
        <taxon>Pseudomonadota</taxon>
        <taxon>Alphaproteobacteria</taxon>
        <taxon>Hyphomicrobiales</taxon>
        <taxon>Rhizobiaceae</taxon>
        <taxon>Sinorhizobium/Ensifer group</taxon>
        <taxon>Sinorhizobium</taxon>
    </lineage>
</organism>
<reference evidence="1 2" key="1">
    <citation type="submission" date="2023-03" db="EMBL/GenBank/DDBJ databases">
        <authorList>
            <person name="Kaur S."/>
            <person name="Espinosa-Saiz D."/>
            <person name="Velazquez E."/>
            <person name="Menendez E."/>
            <person name="diCenzo G.C."/>
        </authorList>
    </citation>
    <scope>NUCLEOTIDE SEQUENCE [LARGE SCALE GENOMIC DNA]</scope>
    <source>
        <strain evidence="1 2">LMG 27395</strain>
    </source>
</reference>
<proteinExistence type="predicted"/>
<dbReference type="EMBL" id="CP120371">
    <property type="protein sequence ID" value="WEX85264.1"/>
    <property type="molecule type" value="Genomic_DNA"/>
</dbReference>
<gene>
    <name evidence="1" type="ORF">PYH38_005178</name>
</gene>
<keyword evidence="2" id="KW-1185">Reference proteome</keyword>
<evidence type="ECO:0000313" key="2">
    <source>
        <dbReference type="Proteomes" id="UP001235547"/>
    </source>
</evidence>
<accession>A0ABY8D308</accession>
<sequence length="93" mass="10856">MPDWGFAADRGFNRAQAQAEFEKFRDYWTAKAGRDAVKLDWPATWRNWIRNAGRAPPVPRGGFREHQDDVQRQLDRALGRSRDDEFTGTTLEF</sequence>
<name>A0ABY8D308_9HYPH</name>
<dbReference type="RefSeq" id="WP_280736175.1">
    <property type="nucleotide sequence ID" value="NZ_CP120368.1"/>
</dbReference>
<dbReference type="Proteomes" id="UP001235547">
    <property type="component" value="Chromosome 1"/>
</dbReference>
<protein>
    <submittedName>
        <fullName evidence="1">Uncharacterized protein</fullName>
    </submittedName>
</protein>